<evidence type="ECO:0000313" key="8">
    <source>
        <dbReference type="Proteomes" id="UP000324831"/>
    </source>
</evidence>
<sequence length="437" mass="48749">MDNLKGTTSQGWLKDFIGHGLTAETAKSTVQTQLIGYAVTFARGLATIGVAWLVVKFTHRRAALIALLLNSAALPLIYMPHYSLFVLGRMFMGFGGTMLIILVQPIIARFFDLRGKGILSAITPTAYLFGALVAHSLFVYEGTTSGGPLKYFQDNWKTVASICAGLSLIPLVGYFLFAKNFNTADNAEQELEQLEKPENTYSGIIKERSLWFWIFWYSFLLVASLMVSWVTPELVGKINQSLVKSLDSAHVSWKRIYCCCFYVGCLGGMCIGKWSKLQFQRKPCVVGCCLIGVLCWALIFGAAHISDTSIASVVIFYSVFIFAFFAMGVQSVILYIPHEYPENKNPKRLTIFYSYLWGIGYIIFTVYKIIVDSCSDNIGAKESSTGAYVALGLISFFVVMFLVMALTIKEPRPEYKFTPWFDRPAFLGKGSQALRVE</sequence>
<evidence type="ECO:0000313" key="7">
    <source>
        <dbReference type="EMBL" id="GCE63241.1"/>
    </source>
</evidence>
<proteinExistence type="predicted"/>
<evidence type="ECO:0000256" key="2">
    <source>
        <dbReference type="ARBA" id="ARBA00022475"/>
    </source>
</evidence>
<feature type="transmembrane region" description="Helical" evidence="6">
    <location>
        <begin position="91"/>
        <end position="111"/>
    </location>
</feature>
<dbReference type="Gene3D" id="1.20.1250.20">
    <property type="entry name" value="MFS general substrate transporter like domains"/>
    <property type="match status" value="2"/>
</dbReference>
<keyword evidence="5 6" id="KW-0472">Membrane</keyword>
<feature type="transmembrane region" description="Helical" evidence="6">
    <location>
        <begin position="349"/>
        <end position="367"/>
    </location>
</feature>
<dbReference type="CDD" id="cd06174">
    <property type="entry name" value="MFS"/>
    <property type="match status" value="1"/>
</dbReference>
<organism evidence="7 8">
    <name type="scientific">Candidatus Mycoplasma haematohominis</name>
    <dbReference type="NCBI Taxonomy" id="1494318"/>
    <lineage>
        <taxon>Bacteria</taxon>
        <taxon>Bacillati</taxon>
        <taxon>Mycoplasmatota</taxon>
        <taxon>Mollicutes</taxon>
        <taxon>Mycoplasmataceae</taxon>
        <taxon>Mycoplasma</taxon>
    </lineage>
</organism>
<dbReference type="Proteomes" id="UP000324831">
    <property type="component" value="Unassembled WGS sequence"/>
</dbReference>
<feature type="transmembrane region" description="Helical" evidence="6">
    <location>
        <begin position="210"/>
        <end position="231"/>
    </location>
</feature>
<dbReference type="AlphaFoldDB" id="A0A478FPF8"/>
<evidence type="ECO:0000256" key="1">
    <source>
        <dbReference type="ARBA" id="ARBA00004651"/>
    </source>
</evidence>
<feature type="transmembrane region" description="Helical" evidence="6">
    <location>
        <begin position="34"/>
        <end position="55"/>
    </location>
</feature>
<feature type="transmembrane region" description="Helical" evidence="6">
    <location>
        <begin position="158"/>
        <end position="177"/>
    </location>
</feature>
<keyword evidence="4 6" id="KW-1133">Transmembrane helix</keyword>
<keyword evidence="3 6" id="KW-0812">Transmembrane</keyword>
<reference evidence="7 8" key="1">
    <citation type="submission" date="2019-01" db="EMBL/GenBank/DDBJ databases">
        <title>Draft genome sequences of Candidatus Mycoplasma haemohominis SWG34-3 identified from a patient with pyrexia, anemia and liver dysfunction.</title>
        <authorList>
            <person name="Sekizuka T."/>
            <person name="Hattori N."/>
            <person name="Katano H."/>
            <person name="Takuma T."/>
            <person name="Ito T."/>
            <person name="Arai N."/>
            <person name="Yanai R."/>
            <person name="Ishii S."/>
            <person name="Miura Y."/>
            <person name="Tokunaga T."/>
            <person name="Watanabe H."/>
            <person name="Nomura N."/>
            <person name="Eguchi J."/>
            <person name="Arai T."/>
            <person name="Hasegawa H."/>
            <person name="Nakamaki T."/>
            <person name="Wakita T."/>
            <person name="Niki Y."/>
            <person name="Kuroda M."/>
        </authorList>
    </citation>
    <scope>NUCLEOTIDE SEQUENCE [LARGE SCALE GENOMIC DNA]</scope>
    <source>
        <strain evidence="7">SWG34-3</strain>
    </source>
</reference>
<accession>A0A478FPF8</accession>
<keyword evidence="2" id="KW-1003">Cell membrane</keyword>
<evidence type="ECO:0000256" key="5">
    <source>
        <dbReference type="ARBA" id="ARBA00023136"/>
    </source>
</evidence>
<feature type="transmembrane region" description="Helical" evidence="6">
    <location>
        <begin position="251"/>
        <end position="272"/>
    </location>
</feature>
<dbReference type="EMBL" id="BIMN01000001">
    <property type="protein sequence ID" value="GCE63241.1"/>
    <property type="molecule type" value="Genomic_DNA"/>
</dbReference>
<dbReference type="SUPFAM" id="SSF103473">
    <property type="entry name" value="MFS general substrate transporter"/>
    <property type="match status" value="1"/>
</dbReference>
<evidence type="ECO:0000256" key="3">
    <source>
        <dbReference type="ARBA" id="ARBA00022692"/>
    </source>
</evidence>
<feature type="transmembrane region" description="Helical" evidence="6">
    <location>
        <begin position="315"/>
        <end position="337"/>
    </location>
</feature>
<feature type="transmembrane region" description="Helical" evidence="6">
    <location>
        <begin position="62"/>
        <end position="79"/>
    </location>
</feature>
<dbReference type="InterPro" id="IPR011699">
    <property type="entry name" value="MFS_Mycoplasma"/>
</dbReference>
<comment type="subcellular location">
    <subcellularLocation>
        <location evidence="1">Cell membrane</location>
        <topology evidence="1">Multi-pass membrane protein</topology>
    </subcellularLocation>
</comment>
<evidence type="ECO:0000256" key="4">
    <source>
        <dbReference type="ARBA" id="ARBA00022989"/>
    </source>
</evidence>
<comment type="caution">
    <text evidence="7">The sequence shown here is derived from an EMBL/GenBank/DDBJ whole genome shotgun (WGS) entry which is preliminary data.</text>
</comment>
<feature type="transmembrane region" description="Helical" evidence="6">
    <location>
        <begin position="387"/>
        <end position="408"/>
    </location>
</feature>
<dbReference type="Pfam" id="PF07672">
    <property type="entry name" value="MFS_Mycoplasma"/>
    <property type="match status" value="1"/>
</dbReference>
<feature type="transmembrane region" description="Helical" evidence="6">
    <location>
        <begin position="118"/>
        <end position="138"/>
    </location>
</feature>
<gene>
    <name evidence="7" type="ORF">MHSWG343_02260</name>
</gene>
<evidence type="ECO:0000256" key="6">
    <source>
        <dbReference type="SAM" id="Phobius"/>
    </source>
</evidence>
<dbReference type="GO" id="GO:0005886">
    <property type="term" value="C:plasma membrane"/>
    <property type="evidence" value="ECO:0007669"/>
    <property type="project" value="UniProtKB-SubCell"/>
</dbReference>
<dbReference type="InterPro" id="IPR036259">
    <property type="entry name" value="MFS_trans_sf"/>
</dbReference>
<feature type="transmembrane region" description="Helical" evidence="6">
    <location>
        <begin position="284"/>
        <end position="303"/>
    </location>
</feature>
<name>A0A478FPF8_9MOLU</name>
<protein>
    <submittedName>
        <fullName evidence="7">Mycoplasma MFS transporter</fullName>
    </submittedName>
</protein>